<feature type="region of interest" description="Disordered" evidence="1">
    <location>
        <begin position="188"/>
        <end position="212"/>
    </location>
</feature>
<name>A0ABQ9DLK9_9PASS</name>
<protein>
    <submittedName>
        <fullName evidence="2">Uncharacterized protein</fullName>
    </submittedName>
</protein>
<evidence type="ECO:0000256" key="1">
    <source>
        <dbReference type="SAM" id="MobiDB-lite"/>
    </source>
</evidence>
<dbReference type="Proteomes" id="UP001145742">
    <property type="component" value="Unassembled WGS sequence"/>
</dbReference>
<accession>A0ABQ9DLK9</accession>
<dbReference type="EMBL" id="WHWB01033104">
    <property type="protein sequence ID" value="KAJ7421961.1"/>
    <property type="molecule type" value="Genomic_DNA"/>
</dbReference>
<feature type="region of interest" description="Disordered" evidence="1">
    <location>
        <begin position="66"/>
        <end position="87"/>
    </location>
</feature>
<feature type="compositionally biased region" description="Basic and acidic residues" evidence="1">
    <location>
        <begin position="190"/>
        <end position="212"/>
    </location>
</feature>
<evidence type="ECO:0000313" key="2">
    <source>
        <dbReference type="EMBL" id="KAJ7421961.1"/>
    </source>
</evidence>
<organism evidence="2 3">
    <name type="scientific">Willisornis vidua</name>
    <name type="common">Xingu scale-backed antbird</name>
    <dbReference type="NCBI Taxonomy" id="1566151"/>
    <lineage>
        <taxon>Eukaryota</taxon>
        <taxon>Metazoa</taxon>
        <taxon>Chordata</taxon>
        <taxon>Craniata</taxon>
        <taxon>Vertebrata</taxon>
        <taxon>Euteleostomi</taxon>
        <taxon>Archelosauria</taxon>
        <taxon>Archosauria</taxon>
        <taxon>Dinosauria</taxon>
        <taxon>Saurischia</taxon>
        <taxon>Theropoda</taxon>
        <taxon>Coelurosauria</taxon>
        <taxon>Aves</taxon>
        <taxon>Neognathae</taxon>
        <taxon>Neoaves</taxon>
        <taxon>Telluraves</taxon>
        <taxon>Australaves</taxon>
        <taxon>Passeriformes</taxon>
        <taxon>Thamnophilidae</taxon>
        <taxon>Willisornis</taxon>
    </lineage>
</organism>
<feature type="region of interest" description="Disordered" evidence="1">
    <location>
        <begin position="18"/>
        <end position="46"/>
    </location>
</feature>
<evidence type="ECO:0000313" key="3">
    <source>
        <dbReference type="Proteomes" id="UP001145742"/>
    </source>
</evidence>
<gene>
    <name evidence="2" type="ORF">WISP_39877</name>
</gene>
<reference evidence="2" key="1">
    <citation type="submission" date="2019-10" db="EMBL/GenBank/DDBJ databases">
        <authorList>
            <person name="Soares A.E.R."/>
            <person name="Aleixo A."/>
            <person name="Schneider P."/>
            <person name="Miyaki C.Y."/>
            <person name="Schneider M.P."/>
            <person name="Mello C."/>
            <person name="Vasconcelos A.T.R."/>
        </authorList>
    </citation>
    <scope>NUCLEOTIDE SEQUENCE</scope>
    <source>
        <tissue evidence="2">Muscle</tissue>
    </source>
</reference>
<sequence length="212" mass="22949">MVDPNTALAILSHCLTPDGCQPKGEHLPSTHTPQATRRKGKADEQVPNGQVLRTQVSKVNRIARMSSPSANAASAKTMREVRPSPSKTVKYTATVTKGTVTYTKAKKEVAKETKLNHHKPSSPVNHTISEETESSNAKTHKQVLSLGASKSNNTGVNGAEVNGKLDQRTCTKEVGGQLREGQFEEVAGEAESHRQDTVAHQENERGCEYEVV</sequence>
<comment type="caution">
    <text evidence="2">The sequence shown here is derived from an EMBL/GenBank/DDBJ whole genome shotgun (WGS) entry which is preliminary data.</text>
</comment>
<feature type="region of interest" description="Disordered" evidence="1">
    <location>
        <begin position="110"/>
        <end position="137"/>
    </location>
</feature>
<keyword evidence="3" id="KW-1185">Reference proteome</keyword>
<proteinExistence type="predicted"/>